<evidence type="ECO:0000313" key="10">
    <source>
        <dbReference type="Proteomes" id="UP000662939"/>
    </source>
</evidence>
<dbReference type="EMBL" id="CP070496">
    <property type="protein sequence ID" value="QSB06550.1"/>
    <property type="molecule type" value="Genomic_DNA"/>
</dbReference>
<dbReference type="GO" id="GO:0005524">
    <property type="term" value="F:ATP binding"/>
    <property type="evidence" value="ECO:0007669"/>
    <property type="project" value="UniProtKB-KW"/>
</dbReference>
<keyword evidence="9" id="KW-0067">ATP-binding</keyword>
<proteinExistence type="predicted"/>
<feature type="region of interest" description="Disordered" evidence="5">
    <location>
        <begin position="335"/>
        <end position="354"/>
    </location>
</feature>
<accession>A0A895XWF0</accession>
<protein>
    <submittedName>
        <fullName evidence="9">ABC transporter ATP-binding protein</fullName>
    </submittedName>
</protein>
<dbReference type="PANTHER" id="PTHR43394">
    <property type="entry name" value="ATP-DEPENDENT PERMEASE MDL1, MITOCHONDRIAL"/>
    <property type="match status" value="1"/>
</dbReference>
<dbReference type="PROSITE" id="PS50929">
    <property type="entry name" value="ABC_TM1F"/>
    <property type="match status" value="1"/>
</dbReference>
<dbReference type="PROSITE" id="PS00211">
    <property type="entry name" value="ABC_TRANSPORTER_1"/>
    <property type="match status" value="1"/>
</dbReference>
<dbReference type="InterPro" id="IPR011527">
    <property type="entry name" value="ABC1_TM_dom"/>
</dbReference>
<evidence type="ECO:0000256" key="5">
    <source>
        <dbReference type="SAM" id="MobiDB-lite"/>
    </source>
</evidence>
<evidence type="ECO:0000259" key="8">
    <source>
        <dbReference type="PROSITE" id="PS50929"/>
    </source>
</evidence>
<dbReference type="KEGG" id="nav:JQS30_06515"/>
<comment type="subcellular location">
    <subcellularLocation>
        <location evidence="1">Cell membrane</location>
        <topology evidence="1">Multi-pass membrane protein</topology>
    </subcellularLocation>
</comment>
<keyword evidence="4 6" id="KW-0472">Membrane</keyword>
<dbReference type="GO" id="GO:0005886">
    <property type="term" value="C:plasma membrane"/>
    <property type="evidence" value="ECO:0007669"/>
    <property type="project" value="UniProtKB-SubCell"/>
</dbReference>
<keyword evidence="10" id="KW-1185">Reference proteome</keyword>
<feature type="domain" description="ABC transporter" evidence="7">
    <location>
        <begin position="303"/>
        <end position="566"/>
    </location>
</feature>
<evidence type="ECO:0000256" key="6">
    <source>
        <dbReference type="SAM" id="Phobius"/>
    </source>
</evidence>
<dbReference type="GO" id="GO:0016887">
    <property type="term" value="F:ATP hydrolysis activity"/>
    <property type="evidence" value="ECO:0007669"/>
    <property type="project" value="InterPro"/>
</dbReference>
<feature type="transmembrane region" description="Helical" evidence="6">
    <location>
        <begin position="293"/>
        <end position="311"/>
    </location>
</feature>
<dbReference type="CDD" id="cd07346">
    <property type="entry name" value="ABC_6TM_exporters"/>
    <property type="match status" value="1"/>
</dbReference>
<dbReference type="SUPFAM" id="SSF52540">
    <property type="entry name" value="P-loop containing nucleoside triphosphate hydrolases"/>
    <property type="match status" value="1"/>
</dbReference>
<dbReference type="Gene3D" id="1.20.1560.10">
    <property type="entry name" value="ABC transporter type 1, transmembrane domain"/>
    <property type="match status" value="1"/>
</dbReference>
<feature type="transmembrane region" description="Helical" evidence="6">
    <location>
        <begin position="37"/>
        <end position="62"/>
    </location>
</feature>
<keyword evidence="2 6" id="KW-0812">Transmembrane</keyword>
<feature type="transmembrane region" description="Helical" evidence="6">
    <location>
        <begin position="151"/>
        <end position="170"/>
    </location>
</feature>
<evidence type="ECO:0000313" key="9">
    <source>
        <dbReference type="EMBL" id="QSB06550.1"/>
    </source>
</evidence>
<reference evidence="9" key="1">
    <citation type="submission" date="2021-02" db="EMBL/GenBank/DDBJ databases">
        <title>Natronoglycomyces albus gen. nov., sp. nov, a haloalkaliphilic actinobacterium from a soda solonchak soil.</title>
        <authorList>
            <person name="Sorokin D.Y."/>
            <person name="Khijniak T.V."/>
            <person name="Zakharycheva A.P."/>
            <person name="Boueva O.V."/>
            <person name="Ariskina E.V."/>
            <person name="Hahnke R.L."/>
            <person name="Bunk B."/>
            <person name="Sproer C."/>
            <person name="Schumann P."/>
            <person name="Evtushenko L.I."/>
            <person name="Kublanov I.V."/>
        </authorList>
    </citation>
    <scope>NUCLEOTIDE SEQUENCE</scope>
    <source>
        <strain evidence="9">DSM 106290</strain>
    </source>
</reference>
<organism evidence="9 10">
    <name type="scientific">Natronoglycomyces albus</name>
    <dbReference type="NCBI Taxonomy" id="2811108"/>
    <lineage>
        <taxon>Bacteria</taxon>
        <taxon>Bacillati</taxon>
        <taxon>Actinomycetota</taxon>
        <taxon>Actinomycetes</taxon>
        <taxon>Glycomycetales</taxon>
        <taxon>Glycomycetaceae</taxon>
        <taxon>Natronoglycomyces</taxon>
    </lineage>
</organism>
<keyword evidence="9" id="KW-0547">Nucleotide-binding</keyword>
<dbReference type="Pfam" id="PF00005">
    <property type="entry name" value="ABC_tran"/>
    <property type="match status" value="1"/>
</dbReference>
<feature type="transmembrane region" description="Helical" evidence="6">
    <location>
        <begin position="176"/>
        <end position="196"/>
    </location>
</feature>
<evidence type="ECO:0000256" key="3">
    <source>
        <dbReference type="ARBA" id="ARBA00022989"/>
    </source>
</evidence>
<evidence type="ECO:0000256" key="1">
    <source>
        <dbReference type="ARBA" id="ARBA00004651"/>
    </source>
</evidence>
<dbReference type="Pfam" id="PF00664">
    <property type="entry name" value="ABC_membrane"/>
    <property type="match status" value="1"/>
</dbReference>
<dbReference type="Gene3D" id="3.40.50.300">
    <property type="entry name" value="P-loop containing nucleotide triphosphate hydrolases"/>
    <property type="match status" value="1"/>
</dbReference>
<evidence type="ECO:0000259" key="7">
    <source>
        <dbReference type="PROSITE" id="PS50893"/>
    </source>
</evidence>
<feature type="domain" description="ABC transmembrane type-1" evidence="8">
    <location>
        <begin position="38"/>
        <end position="319"/>
    </location>
</feature>
<evidence type="ECO:0000256" key="2">
    <source>
        <dbReference type="ARBA" id="ARBA00022692"/>
    </source>
</evidence>
<dbReference type="SUPFAM" id="SSF90123">
    <property type="entry name" value="ABC transporter transmembrane region"/>
    <property type="match status" value="1"/>
</dbReference>
<name>A0A895XWF0_9ACTN</name>
<dbReference type="GO" id="GO:0015421">
    <property type="term" value="F:ABC-type oligopeptide transporter activity"/>
    <property type="evidence" value="ECO:0007669"/>
    <property type="project" value="TreeGrafter"/>
</dbReference>
<dbReference type="InterPro" id="IPR036640">
    <property type="entry name" value="ABC1_TM_sf"/>
</dbReference>
<keyword evidence="3 6" id="KW-1133">Transmembrane helix</keyword>
<dbReference type="Proteomes" id="UP000662939">
    <property type="component" value="Chromosome"/>
</dbReference>
<evidence type="ECO:0000256" key="4">
    <source>
        <dbReference type="ARBA" id="ARBA00023136"/>
    </source>
</evidence>
<dbReference type="InterPro" id="IPR017871">
    <property type="entry name" value="ABC_transporter-like_CS"/>
</dbReference>
<dbReference type="PROSITE" id="PS50893">
    <property type="entry name" value="ABC_TRANSPORTER_2"/>
    <property type="match status" value="1"/>
</dbReference>
<dbReference type="PANTHER" id="PTHR43394:SF1">
    <property type="entry name" value="ATP-BINDING CASSETTE SUB-FAMILY B MEMBER 10, MITOCHONDRIAL"/>
    <property type="match status" value="1"/>
</dbReference>
<sequence>MSVFHAPHLPLADPGYPKKLTPWRLLFWLMSRRKLNLVVAALFSCIGLGAMAVFPFFISGAIDYGLTPRDGNALAWWSLGMVVFGFFTAFGIVMGIRLTVYIRQDAAYRALQIVTAHVTRLGSRLNRKVSTGEVVSVGATDVRKVSVAVDAIFPVFGALAAFIGVGTLLFLTNPYLALLVIVGMITVGVVTGPVLGRFQNRHSTYRDEIGSLTSHASDIVGGLRVLRGIGGEQQFVQRYRQQSKELKAAGYRLARPRGLIETIGEGAPSLLLVLTLWMSGRMVLNDSITTGDMVAAFGYVLGLMLPTFWLMDTAIRLIEGRVATGRIVEVLNIPAPDANGDHESGPSGEADLYDPDSGLTVPAGKLTAVVSDDAEAATAIFDRLGLYNSTQARFGDVEVAAMDPQEVRDRILVAEHDAYLFAGSMRSLIGAADPDADVAAAVHTASADDIVAELPKGLDTMLTNQARTLSGGQRQRVRLARAVAAEKEVLLLSEPTSAVDSHTEARIVARLTRHRRGRTTGIITSSPLWLSAADSVAYVADGKVVSSGTHQELLRSSPEYRAHVTREDS</sequence>
<dbReference type="InterPro" id="IPR039421">
    <property type="entry name" value="Type_1_exporter"/>
</dbReference>
<feature type="transmembrane region" description="Helical" evidence="6">
    <location>
        <begin position="74"/>
        <end position="96"/>
    </location>
</feature>
<gene>
    <name evidence="9" type="ORF">JQS30_06515</name>
</gene>
<dbReference type="AlphaFoldDB" id="A0A895XWF0"/>
<dbReference type="InterPro" id="IPR003439">
    <property type="entry name" value="ABC_transporter-like_ATP-bd"/>
</dbReference>
<dbReference type="RefSeq" id="WP_213172562.1">
    <property type="nucleotide sequence ID" value="NZ_CP070496.1"/>
</dbReference>
<dbReference type="InterPro" id="IPR027417">
    <property type="entry name" value="P-loop_NTPase"/>
</dbReference>